<dbReference type="NCBIfam" id="NF000658">
    <property type="entry name" value="PRK00029.1"/>
    <property type="match status" value="1"/>
</dbReference>
<comment type="catalytic activity">
    <reaction evidence="8">
        <text>L-histidyl-[protein] + UTP = N(tele)-(5'-uridylyl)-L-histidyl-[protein] + diphosphate</text>
        <dbReference type="Rhea" id="RHEA:83891"/>
        <dbReference type="Rhea" id="RHEA-COMP:9745"/>
        <dbReference type="Rhea" id="RHEA-COMP:20239"/>
        <dbReference type="ChEBI" id="CHEBI:29979"/>
        <dbReference type="ChEBI" id="CHEBI:33019"/>
        <dbReference type="ChEBI" id="CHEBI:46398"/>
        <dbReference type="ChEBI" id="CHEBI:233474"/>
    </reaction>
</comment>
<dbReference type="Proteomes" id="UP000052167">
    <property type="component" value="Unassembled WGS sequence"/>
</dbReference>
<dbReference type="EMBL" id="JOKJ01000011">
    <property type="protein sequence ID" value="KEQ07878.1"/>
    <property type="molecule type" value="Genomic_DNA"/>
</dbReference>
<dbReference type="RefSeq" id="WP_037166939.1">
    <property type="nucleotide sequence ID" value="NZ_CAJXID010000010.1"/>
</dbReference>
<comment type="catalytic activity">
    <reaction evidence="8">
        <text>L-seryl-[protein] + UTP = O-(5'-uridylyl)-L-seryl-[protein] + diphosphate</text>
        <dbReference type="Rhea" id="RHEA:64604"/>
        <dbReference type="Rhea" id="RHEA-COMP:9863"/>
        <dbReference type="Rhea" id="RHEA-COMP:16635"/>
        <dbReference type="ChEBI" id="CHEBI:29999"/>
        <dbReference type="ChEBI" id="CHEBI:33019"/>
        <dbReference type="ChEBI" id="CHEBI:46398"/>
        <dbReference type="ChEBI" id="CHEBI:156051"/>
    </reaction>
</comment>
<evidence type="ECO:0000256" key="4">
    <source>
        <dbReference type="ARBA" id="ARBA00022723"/>
    </source>
</evidence>
<comment type="cofactor">
    <cofactor evidence="8">
        <name>Mg(2+)</name>
        <dbReference type="ChEBI" id="CHEBI:18420"/>
    </cofactor>
    <cofactor evidence="8">
        <name>Mn(2+)</name>
        <dbReference type="ChEBI" id="CHEBI:29035"/>
    </cofactor>
</comment>
<comment type="similarity">
    <text evidence="1 8">Belongs to the SELO family.</text>
</comment>
<dbReference type="PANTHER" id="PTHR32057:SF14">
    <property type="entry name" value="PROTEIN ADENYLYLTRANSFERASE SELO, MITOCHONDRIAL"/>
    <property type="match status" value="1"/>
</dbReference>
<feature type="binding site" evidence="8">
    <location>
        <position position="120"/>
    </location>
    <ligand>
        <name>ATP</name>
        <dbReference type="ChEBI" id="CHEBI:30616"/>
    </ligand>
</feature>
<evidence type="ECO:0000256" key="1">
    <source>
        <dbReference type="ARBA" id="ARBA00009747"/>
    </source>
</evidence>
<keyword evidence="5 8" id="KW-0547">Nucleotide-binding</keyword>
<keyword evidence="3 8" id="KW-0548">Nucleotidyltransferase</keyword>
<evidence type="ECO:0000256" key="2">
    <source>
        <dbReference type="ARBA" id="ARBA00022679"/>
    </source>
</evidence>
<evidence type="ECO:0000313" key="9">
    <source>
        <dbReference type="EMBL" id="KEQ07878.1"/>
    </source>
</evidence>
<feature type="binding site" evidence="8">
    <location>
        <position position="190"/>
    </location>
    <ligand>
        <name>ATP</name>
        <dbReference type="ChEBI" id="CHEBI:30616"/>
    </ligand>
</feature>
<dbReference type="GO" id="GO:0030145">
    <property type="term" value="F:manganese ion binding"/>
    <property type="evidence" value="ECO:0007669"/>
    <property type="project" value="UniProtKB-UniRule"/>
</dbReference>
<gene>
    <name evidence="8" type="primary">ydiU</name>
    <name evidence="8" type="synonym">selO</name>
    <name evidence="9" type="ORF">GV68_03575</name>
</gene>
<proteinExistence type="inferred from homology"/>
<feature type="binding site" evidence="8">
    <location>
        <position position="133"/>
    </location>
    <ligand>
        <name>ATP</name>
        <dbReference type="ChEBI" id="CHEBI:30616"/>
    </ligand>
</feature>
<keyword evidence="10" id="KW-1185">Reference proteome</keyword>
<accession>A0A922NYF3</accession>
<keyword evidence="4 8" id="KW-0479">Metal-binding</keyword>
<evidence type="ECO:0000256" key="8">
    <source>
        <dbReference type="HAMAP-Rule" id="MF_00692"/>
    </source>
</evidence>
<protein>
    <recommendedName>
        <fullName evidence="8">Protein nucleotidyltransferase YdiU</fullName>
        <ecNumber evidence="8">2.7.7.-</ecNumber>
    </recommendedName>
    <alternativeName>
        <fullName evidence="8">Protein adenylyltransferase YdiU</fullName>
        <ecNumber evidence="8">2.7.7.108</ecNumber>
    </alternativeName>
    <alternativeName>
        <fullName evidence="8">Protein uridylyltransferase YdiU</fullName>
        <ecNumber evidence="8">2.7.7.-</ecNumber>
    </alternativeName>
</protein>
<keyword evidence="7 8" id="KW-0460">Magnesium</keyword>
<feature type="binding site" evidence="8">
    <location>
        <position position="269"/>
    </location>
    <ligand>
        <name>Mg(2+)</name>
        <dbReference type="ChEBI" id="CHEBI:18420"/>
    </ligand>
</feature>
<reference evidence="9 10" key="1">
    <citation type="submission" date="2014-06" db="EMBL/GenBank/DDBJ databases">
        <title>Rhizobium pelagicum/R2-400B4.</title>
        <authorList>
            <person name="Kimes N.E."/>
            <person name="Lopez-Perez M."/>
        </authorList>
    </citation>
    <scope>NUCLEOTIDE SEQUENCE [LARGE SCALE GENOMIC DNA]</scope>
    <source>
        <strain evidence="9 10">R2-400B4</strain>
    </source>
</reference>
<evidence type="ECO:0000256" key="3">
    <source>
        <dbReference type="ARBA" id="ARBA00022695"/>
    </source>
</evidence>
<dbReference type="Pfam" id="PF02696">
    <property type="entry name" value="SelO"/>
    <property type="match status" value="1"/>
</dbReference>
<keyword evidence="8" id="KW-0464">Manganese</keyword>
<dbReference type="GO" id="GO:0005524">
    <property type="term" value="F:ATP binding"/>
    <property type="evidence" value="ECO:0007669"/>
    <property type="project" value="UniProtKB-UniRule"/>
</dbReference>
<name>A0A922NYF3_9HYPH</name>
<keyword evidence="6 8" id="KW-0067">ATP-binding</keyword>
<feature type="binding site" evidence="8">
    <location>
        <position position="269"/>
    </location>
    <ligand>
        <name>ATP</name>
        <dbReference type="ChEBI" id="CHEBI:30616"/>
    </ligand>
</feature>
<dbReference type="HAMAP" id="MF_00692">
    <property type="entry name" value="SelO"/>
    <property type="match status" value="1"/>
</dbReference>
<dbReference type="InterPro" id="IPR003846">
    <property type="entry name" value="SelO"/>
</dbReference>
<evidence type="ECO:0000256" key="6">
    <source>
        <dbReference type="ARBA" id="ARBA00022840"/>
    </source>
</evidence>
<comment type="catalytic activity">
    <reaction evidence="8">
        <text>L-tyrosyl-[protein] + UTP = O-(5'-uridylyl)-L-tyrosyl-[protein] + diphosphate</text>
        <dbReference type="Rhea" id="RHEA:83887"/>
        <dbReference type="Rhea" id="RHEA-COMP:10136"/>
        <dbReference type="Rhea" id="RHEA-COMP:20238"/>
        <dbReference type="ChEBI" id="CHEBI:33019"/>
        <dbReference type="ChEBI" id="CHEBI:46398"/>
        <dbReference type="ChEBI" id="CHEBI:46858"/>
        <dbReference type="ChEBI" id="CHEBI:90602"/>
    </reaction>
</comment>
<feature type="binding site" evidence="8">
    <location>
        <position position="100"/>
    </location>
    <ligand>
        <name>ATP</name>
        <dbReference type="ChEBI" id="CHEBI:30616"/>
    </ligand>
</feature>
<feature type="binding site" evidence="8">
    <location>
        <position position="132"/>
    </location>
    <ligand>
        <name>ATP</name>
        <dbReference type="ChEBI" id="CHEBI:30616"/>
    </ligand>
</feature>
<feature type="binding site" evidence="8">
    <location>
        <position position="97"/>
    </location>
    <ligand>
        <name>ATP</name>
        <dbReference type="ChEBI" id="CHEBI:30616"/>
    </ligand>
</feature>
<comment type="catalytic activity">
    <reaction evidence="8">
        <text>L-tyrosyl-[protein] + ATP = O-(5'-adenylyl)-L-tyrosyl-[protein] + diphosphate</text>
        <dbReference type="Rhea" id="RHEA:54288"/>
        <dbReference type="Rhea" id="RHEA-COMP:10136"/>
        <dbReference type="Rhea" id="RHEA-COMP:13846"/>
        <dbReference type="ChEBI" id="CHEBI:30616"/>
        <dbReference type="ChEBI" id="CHEBI:33019"/>
        <dbReference type="ChEBI" id="CHEBI:46858"/>
        <dbReference type="ChEBI" id="CHEBI:83624"/>
        <dbReference type="EC" id="2.7.7.108"/>
    </reaction>
</comment>
<dbReference type="AlphaFoldDB" id="A0A922NYF3"/>
<keyword evidence="2 8" id="KW-0808">Transferase</keyword>
<dbReference type="GO" id="GO:0070733">
    <property type="term" value="F:AMPylase activity"/>
    <property type="evidence" value="ECO:0007669"/>
    <property type="project" value="UniProtKB-EC"/>
</dbReference>
<evidence type="ECO:0000313" key="10">
    <source>
        <dbReference type="Proteomes" id="UP000052167"/>
    </source>
</evidence>
<dbReference type="EC" id="2.7.7.-" evidence="8"/>
<comment type="caution">
    <text evidence="9">The sequence shown here is derived from an EMBL/GenBank/DDBJ whole genome shotgun (WGS) entry which is preliminary data.</text>
</comment>
<organism evidence="9 10">
    <name type="scientific">Pseudorhizobium pelagicum</name>
    <dbReference type="NCBI Taxonomy" id="1509405"/>
    <lineage>
        <taxon>Bacteria</taxon>
        <taxon>Pseudomonadati</taxon>
        <taxon>Pseudomonadota</taxon>
        <taxon>Alphaproteobacteria</taxon>
        <taxon>Hyphomicrobiales</taxon>
        <taxon>Rhizobiaceae</taxon>
        <taxon>Rhizobium/Agrobacterium group</taxon>
        <taxon>Pseudorhizobium</taxon>
    </lineage>
</organism>
<comment type="catalytic activity">
    <reaction evidence="8">
        <text>L-threonyl-[protein] + ATP = 3-O-(5'-adenylyl)-L-threonyl-[protein] + diphosphate</text>
        <dbReference type="Rhea" id="RHEA:54292"/>
        <dbReference type="Rhea" id="RHEA-COMP:11060"/>
        <dbReference type="Rhea" id="RHEA-COMP:13847"/>
        <dbReference type="ChEBI" id="CHEBI:30013"/>
        <dbReference type="ChEBI" id="CHEBI:30616"/>
        <dbReference type="ChEBI" id="CHEBI:33019"/>
        <dbReference type="ChEBI" id="CHEBI:138113"/>
        <dbReference type="EC" id="2.7.7.108"/>
    </reaction>
</comment>
<evidence type="ECO:0000256" key="7">
    <source>
        <dbReference type="ARBA" id="ARBA00022842"/>
    </source>
</evidence>
<comment type="function">
    <text evidence="8">Nucleotidyltransferase involved in the post-translational modification of proteins. It can catalyze the addition of adenosine monophosphate (AMP) or uridine monophosphate (UMP) to a protein, resulting in modifications known as AMPylation and UMPylation.</text>
</comment>
<feature type="binding site" evidence="8">
    <location>
        <position position="99"/>
    </location>
    <ligand>
        <name>ATP</name>
        <dbReference type="ChEBI" id="CHEBI:30616"/>
    </ligand>
</feature>
<evidence type="ECO:0000256" key="5">
    <source>
        <dbReference type="ARBA" id="ARBA00022741"/>
    </source>
</evidence>
<sequence>MCSGNPRRRSVSVFQFDNSYARLPDRFHAAVYPEPVEGPVLLKFNAALADELGMVADLSDPARLAAVLAGNVVPAGAMPLAMAYAGHQFGNFVPRLGDGRAILLGEVLDTAGTRRDVQLKGAGPTPFSRRGDGRAALGPVLREYILSEAMNALGVRATRALAAVATGEPVQRETMQPGAVFVRVAASHVRIGTFQYFAARQDVDGLRTLADYVIERHYPHLKGDANPYSSLLRAVAIAQADLIAAWMGIGFIHGVMNTDNMTLSGETIDFGPCAFLDDYDPMKVFSSIDQGGRYAYRNQPGIGQWNIARLAECLLPLIEADEEKAVVIANEVLAEYGQRFQSQWLDVFRAKIGLQDETDDDGDLVQGLLSAMHAGEADFTLTFRRLCAVADEAAGGEAETVFLSGFKDSAQAGEWLSRWRARLQGEQISATDRAAAMRGVNPAVIPRNHKVEEALAAANYGDLSFFERLLAALEKPYEDLPEFADYTVPPKPEERVLQTFCGT</sequence>
<dbReference type="GO" id="GO:0000287">
    <property type="term" value="F:magnesium ion binding"/>
    <property type="evidence" value="ECO:0007669"/>
    <property type="project" value="UniProtKB-UniRule"/>
</dbReference>
<feature type="binding site" evidence="8">
    <location>
        <position position="183"/>
    </location>
    <ligand>
        <name>ATP</name>
        <dbReference type="ChEBI" id="CHEBI:30616"/>
    </ligand>
</feature>
<dbReference type="PANTHER" id="PTHR32057">
    <property type="entry name" value="PROTEIN ADENYLYLTRANSFERASE SELO, MITOCHONDRIAL"/>
    <property type="match status" value="1"/>
</dbReference>
<comment type="catalytic activity">
    <reaction evidence="8">
        <text>L-seryl-[protein] + ATP = 3-O-(5'-adenylyl)-L-seryl-[protein] + diphosphate</text>
        <dbReference type="Rhea" id="RHEA:58120"/>
        <dbReference type="Rhea" id="RHEA-COMP:9863"/>
        <dbReference type="Rhea" id="RHEA-COMP:15073"/>
        <dbReference type="ChEBI" id="CHEBI:29999"/>
        <dbReference type="ChEBI" id="CHEBI:30616"/>
        <dbReference type="ChEBI" id="CHEBI:33019"/>
        <dbReference type="ChEBI" id="CHEBI:142516"/>
        <dbReference type="EC" id="2.7.7.108"/>
    </reaction>
</comment>
<feature type="active site" description="Proton acceptor" evidence="8">
    <location>
        <position position="259"/>
    </location>
</feature>
<feature type="binding site" evidence="8">
    <location>
        <position position="260"/>
    </location>
    <ligand>
        <name>Mg(2+)</name>
        <dbReference type="ChEBI" id="CHEBI:18420"/>
    </ligand>
</feature>
<dbReference type="EC" id="2.7.7.108" evidence="8"/>